<organism evidence="1 2">
    <name type="scientific">Candidatus Woesebacteria bacterium GW2011_GWA1_39_8</name>
    <dbReference type="NCBI Taxonomy" id="1618552"/>
    <lineage>
        <taxon>Bacteria</taxon>
        <taxon>Candidatus Woeseibacteriota</taxon>
    </lineage>
</organism>
<dbReference type="Pfam" id="PF13483">
    <property type="entry name" value="Lactamase_B_3"/>
    <property type="match status" value="1"/>
</dbReference>
<dbReference type="PANTHER" id="PTHR42967">
    <property type="entry name" value="METAL DEPENDENT HYDROLASE"/>
    <property type="match status" value="1"/>
</dbReference>
<reference evidence="1 2" key="1">
    <citation type="journal article" date="2015" name="Nature">
        <title>rRNA introns, odd ribosomes, and small enigmatic genomes across a large radiation of phyla.</title>
        <authorList>
            <person name="Brown C.T."/>
            <person name="Hug L.A."/>
            <person name="Thomas B.C."/>
            <person name="Sharon I."/>
            <person name="Castelle C.J."/>
            <person name="Singh A."/>
            <person name="Wilkins M.J."/>
            <person name="Williams K.H."/>
            <person name="Banfield J.F."/>
        </authorList>
    </citation>
    <scope>NUCLEOTIDE SEQUENCE [LARGE SCALE GENOMIC DNA]</scope>
</reference>
<comment type="caution">
    <text evidence="1">The sequence shown here is derived from an EMBL/GenBank/DDBJ whole genome shotgun (WGS) entry which is preliminary data.</text>
</comment>
<evidence type="ECO:0008006" key="3">
    <source>
        <dbReference type="Google" id="ProtNLM"/>
    </source>
</evidence>
<dbReference type="PANTHER" id="PTHR42967:SF1">
    <property type="entry name" value="MBL FOLD METALLO-HYDROLASE"/>
    <property type="match status" value="1"/>
</dbReference>
<dbReference type="Proteomes" id="UP000034793">
    <property type="component" value="Unassembled WGS sequence"/>
</dbReference>
<name>A0A0G0S692_9BACT</name>
<dbReference type="SUPFAM" id="SSF56281">
    <property type="entry name" value="Metallo-hydrolase/oxidoreductase"/>
    <property type="match status" value="1"/>
</dbReference>
<evidence type="ECO:0000313" key="2">
    <source>
        <dbReference type="Proteomes" id="UP000034793"/>
    </source>
</evidence>
<protein>
    <recommendedName>
        <fullName evidence="3">Zn-dependent hydrolase of the beta-lactamase fold-like protein</fullName>
    </recommendedName>
</protein>
<proteinExistence type="predicted"/>
<dbReference type="AlphaFoldDB" id="A0A0G0S692"/>
<dbReference type="InterPro" id="IPR036866">
    <property type="entry name" value="RibonucZ/Hydroxyglut_hydro"/>
</dbReference>
<sequence length="215" mass="23511">MEITYLGHSSFRLKGKSGTLVTDPFDPKMVGVKFPNVTSDIVTVSHGHADHNNYEAVHDVKRVVNGPGEYEIAGISIVGISTYHDDKKGELRGKNVIYVIEIDEVRIAHVGDLGHTLKEGVVSQMGDVDVLLIPVGGEYTIGPSAAVEVSRSIDPRIVIPMHYQVKGQSSELNGKLSPLDPFLSEMALPVETMQKLTIKKNEITEDQKVVVLENK</sequence>
<evidence type="ECO:0000313" key="1">
    <source>
        <dbReference type="EMBL" id="KKR30240.1"/>
    </source>
</evidence>
<accession>A0A0G0S692</accession>
<dbReference type="EMBL" id="LBXL01000010">
    <property type="protein sequence ID" value="KKR30240.1"/>
    <property type="molecule type" value="Genomic_DNA"/>
</dbReference>
<dbReference type="Gene3D" id="3.60.15.10">
    <property type="entry name" value="Ribonuclease Z/Hydroxyacylglutathione hydrolase-like"/>
    <property type="match status" value="1"/>
</dbReference>
<gene>
    <name evidence="1" type="ORF">UT61_C0010G0013</name>
</gene>